<dbReference type="AlphaFoldDB" id="V4PRJ5"/>
<proteinExistence type="predicted"/>
<organism evidence="1 2">
    <name type="scientific">Asticcacaulis benevestitus DSM 16100 = ATCC BAA-896</name>
    <dbReference type="NCBI Taxonomy" id="1121022"/>
    <lineage>
        <taxon>Bacteria</taxon>
        <taxon>Pseudomonadati</taxon>
        <taxon>Pseudomonadota</taxon>
        <taxon>Alphaproteobacteria</taxon>
        <taxon>Caulobacterales</taxon>
        <taxon>Caulobacteraceae</taxon>
        <taxon>Asticcacaulis</taxon>
    </lineage>
</organism>
<name>V4PRJ5_9CAUL</name>
<comment type="caution">
    <text evidence="1">The sequence shown here is derived from an EMBL/GenBank/DDBJ whole genome shotgun (WGS) entry which is preliminary data.</text>
</comment>
<protein>
    <submittedName>
        <fullName evidence="1">Uncharacterized protein</fullName>
    </submittedName>
</protein>
<sequence>MAALGAKPTREEASYLLAIFRSFRIVALAFNSLDAMARW</sequence>
<evidence type="ECO:0000313" key="1">
    <source>
        <dbReference type="EMBL" id="ESQ89954.1"/>
    </source>
</evidence>
<dbReference type="PATRIC" id="fig|1121022.4.peg.2679"/>
<evidence type="ECO:0000313" key="2">
    <source>
        <dbReference type="Proteomes" id="UP000017837"/>
    </source>
</evidence>
<reference evidence="1 2" key="1">
    <citation type="journal article" date="2014" name="Nature">
        <title>Sequential evolution of bacterial morphology by co-option of a developmental regulator.</title>
        <authorList>
            <person name="Jiang C."/>
            <person name="Brown P.J."/>
            <person name="Ducret A."/>
            <person name="Brun Y.V."/>
        </authorList>
    </citation>
    <scope>NUCLEOTIDE SEQUENCE [LARGE SCALE GENOMIC DNA]</scope>
    <source>
        <strain evidence="1 2">DSM 16100</strain>
    </source>
</reference>
<accession>V4PRJ5</accession>
<gene>
    <name evidence="1" type="ORF">ABENE_13190</name>
</gene>
<dbReference type="Proteomes" id="UP000017837">
    <property type="component" value="Unassembled WGS sequence"/>
</dbReference>
<keyword evidence="2" id="KW-1185">Reference proteome</keyword>
<dbReference type="EMBL" id="AWGB01000027">
    <property type="protein sequence ID" value="ESQ89954.1"/>
    <property type="molecule type" value="Genomic_DNA"/>
</dbReference>